<name>A0A383RAY2_PAEAL</name>
<keyword evidence="1" id="KW-0472">Membrane</keyword>
<evidence type="ECO:0000256" key="1">
    <source>
        <dbReference type="SAM" id="Phobius"/>
    </source>
</evidence>
<feature type="transmembrane region" description="Helical" evidence="1">
    <location>
        <begin position="99"/>
        <end position="116"/>
    </location>
</feature>
<gene>
    <name evidence="2" type="primary">yjlA</name>
    <name evidence="2" type="ORF">PBLR_12739</name>
</gene>
<dbReference type="AlphaFoldDB" id="A0A383RAY2"/>
<dbReference type="EMBL" id="LS992241">
    <property type="protein sequence ID" value="SYX84317.1"/>
    <property type="molecule type" value="Genomic_DNA"/>
</dbReference>
<feature type="transmembrane region" description="Helical" evidence="1">
    <location>
        <begin position="257"/>
        <end position="277"/>
    </location>
</feature>
<dbReference type="Proteomes" id="UP000304148">
    <property type="component" value="Chromosome"/>
</dbReference>
<dbReference type="Pfam" id="PF13536">
    <property type="entry name" value="EmrE"/>
    <property type="match status" value="1"/>
</dbReference>
<protein>
    <submittedName>
        <fullName evidence="2">Putative permease</fullName>
    </submittedName>
</protein>
<reference evidence="3" key="1">
    <citation type="submission" date="2018-08" db="EMBL/GenBank/DDBJ databases">
        <authorList>
            <person name="Chevrot R."/>
        </authorList>
    </citation>
    <scope>NUCLEOTIDE SEQUENCE [LARGE SCALE GENOMIC DNA]</scope>
</reference>
<keyword evidence="1" id="KW-1133">Transmembrane helix</keyword>
<feature type="transmembrane region" description="Helical" evidence="1">
    <location>
        <begin position="159"/>
        <end position="179"/>
    </location>
</feature>
<sequence>MRAIFVGILASMFFSSTFIINRAMNLSGTSWAWTASLRFLLAIPILLAIVVFRKNLTPLFREMRKYPLQWLTWGSLCGVAFYSLLSFAAVYAPSWLTSGTWQITILIGACLSPLFYETRQTPNGPVRVRQSIPFKSMRISVIILIGVVLMQVSEASNVTLSELLLGFIPVIIGATFYPLGNRKMMALCGNKLDSFQRTLGMALGSMPIAILLGIYGTMSVGLPSASQFGQAMLLAISSGVIASLLFFLATDMAKHNTALLAGVESTQAGILIFTVLGEVLLLNGTFPQGWSLVGMFVIIAGMIATSLANRNIAPAKPKPVPTLSKRTA</sequence>
<feature type="transmembrane region" description="Helical" evidence="1">
    <location>
        <begin position="137"/>
        <end position="153"/>
    </location>
</feature>
<accession>A0A383RAY2</accession>
<dbReference type="RefSeq" id="WP_138186266.1">
    <property type="nucleotide sequence ID" value="NZ_LS992241.1"/>
</dbReference>
<evidence type="ECO:0000313" key="3">
    <source>
        <dbReference type="Proteomes" id="UP000304148"/>
    </source>
</evidence>
<proteinExistence type="predicted"/>
<feature type="transmembrane region" description="Helical" evidence="1">
    <location>
        <begin position="73"/>
        <end position="93"/>
    </location>
</feature>
<feature type="transmembrane region" description="Helical" evidence="1">
    <location>
        <begin position="228"/>
        <end position="250"/>
    </location>
</feature>
<evidence type="ECO:0000313" key="2">
    <source>
        <dbReference type="EMBL" id="SYX84317.1"/>
    </source>
</evidence>
<organism evidence="2 3">
    <name type="scientific">Paenibacillus alvei</name>
    <name type="common">Bacillus alvei</name>
    <dbReference type="NCBI Taxonomy" id="44250"/>
    <lineage>
        <taxon>Bacteria</taxon>
        <taxon>Bacillati</taxon>
        <taxon>Bacillota</taxon>
        <taxon>Bacilli</taxon>
        <taxon>Bacillales</taxon>
        <taxon>Paenibacillaceae</taxon>
        <taxon>Paenibacillus</taxon>
    </lineage>
</organism>
<dbReference type="InterPro" id="IPR032713">
    <property type="entry name" value="EmrE"/>
</dbReference>
<keyword evidence="1" id="KW-0812">Transmembrane</keyword>
<feature type="transmembrane region" description="Helical" evidence="1">
    <location>
        <begin position="31"/>
        <end position="52"/>
    </location>
</feature>
<feature type="transmembrane region" description="Helical" evidence="1">
    <location>
        <begin position="289"/>
        <end position="308"/>
    </location>
</feature>
<feature type="transmembrane region" description="Helical" evidence="1">
    <location>
        <begin position="199"/>
        <end position="222"/>
    </location>
</feature>